<keyword evidence="5 7" id="KW-1133">Transmembrane helix</keyword>
<keyword evidence="9" id="KW-1185">Reference proteome</keyword>
<evidence type="ECO:0000256" key="1">
    <source>
        <dbReference type="ARBA" id="ARBA00004651"/>
    </source>
</evidence>
<dbReference type="Gene3D" id="3.40.50.300">
    <property type="entry name" value="P-loop containing nucleotide triphosphate hydrolases"/>
    <property type="match status" value="1"/>
</dbReference>
<dbReference type="CDD" id="cd01127">
    <property type="entry name" value="TrwB_TraG_TraD_VirD4"/>
    <property type="match status" value="1"/>
</dbReference>
<dbReference type="Proteomes" id="UP000191153">
    <property type="component" value="Unassembled WGS sequence"/>
</dbReference>
<dbReference type="InterPro" id="IPR027417">
    <property type="entry name" value="P-loop_NTPase"/>
</dbReference>
<dbReference type="PANTHER" id="PTHR37937">
    <property type="entry name" value="CONJUGATIVE TRANSFER: DNA TRANSPORT"/>
    <property type="match status" value="1"/>
</dbReference>
<organism evidence="8 9">
    <name type="scientific">Cetobacterium ceti</name>
    <dbReference type="NCBI Taxonomy" id="180163"/>
    <lineage>
        <taxon>Bacteria</taxon>
        <taxon>Fusobacteriati</taxon>
        <taxon>Fusobacteriota</taxon>
        <taxon>Fusobacteriia</taxon>
        <taxon>Fusobacteriales</taxon>
        <taxon>Fusobacteriaceae</taxon>
        <taxon>Cetobacterium</taxon>
    </lineage>
</organism>
<dbReference type="GO" id="GO:0005886">
    <property type="term" value="C:plasma membrane"/>
    <property type="evidence" value="ECO:0007669"/>
    <property type="project" value="UniProtKB-SubCell"/>
</dbReference>
<feature type="transmembrane region" description="Helical" evidence="7">
    <location>
        <begin position="7"/>
        <end position="26"/>
    </location>
</feature>
<dbReference type="OrthoDB" id="9766496at2"/>
<dbReference type="InterPro" id="IPR051539">
    <property type="entry name" value="T4SS-coupling_protein"/>
</dbReference>
<protein>
    <submittedName>
        <fullName evidence="8">Type IV secretion system protein VirD4</fullName>
    </submittedName>
</protein>
<evidence type="ECO:0000256" key="3">
    <source>
        <dbReference type="ARBA" id="ARBA00022475"/>
    </source>
</evidence>
<dbReference type="STRING" id="180163.SAMN02745174_02415"/>
<gene>
    <name evidence="8" type="ORF">SAMN02745174_02415</name>
</gene>
<evidence type="ECO:0000313" key="8">
    <source>
        <dbReference type="EMBL" id="SKA06147.1"/>
    </source>
</evidence>
<dbReference type="Pfam" id="PF02534">
    <property type="entry name" value="T4SS-DNA_transf"/>
    <property type="match status" value="1"/>
</dbReference>
<evidence type="ECO:0000256" key="5">
    <source>
        <dbReference type="ARBA" id="ARBA00022989"/>
    </source>
</evidence>
<dbReference type="AlphaFoldDB" id="A0A1T4QRA5"/>
<evidence type="ECO:0000256" key="4">
    <source>
        <dbReference type="ARBA" id="ARBA00022692"/>
    </source>
</evidence>
<evidence type="ECO:0000256" key="6">
    <source>
        <dbReference type="ARBA" id="ARBA00023136"/>
    </source>
</evidence>
<keyword evidence="6 7" id="KW-0472">Membrane</keyword>
<evidence type="ECO:0000256" key="7">
    <source>
        <dbReference type="SAM" id="Phobius"/>
    </source>
</evidence>
<accession>A0A1T4QRA5</accession>
<dbReference type="EMBL" id="FUWX01000029">
    <property type="protein sequence ID" value="SKA06147.1"/>
    <property type="molecule type" value="Genomic_DNA"/>
</dbReference>
<evidence type="ECO:0000256" key="2">
    <source>
        <dbReference type="ARBA" id="ARBA00008806"/>
    </source>
</evidence>
<comment type="similarity">
    <text evidence="2">Belongs to the VirD4/TraG family.</text>
</comment>
<comment type="subcellular location">
    <subcellularLocation>
        <location evidence="1">Cell membrane</location>
        <topology evidence="1">Multi-pass membrane protein</topology>
    </subcellularLocation>
</comment>
<proteinExistence type="inferred from homology"/>
<dbReference type="PANTHER" id="PTHR37937:SF1">
    <property type="entry name" value="CONJUGATIVE TRANSFER: DNA TRANSPORT"/>
    <property type="match status" value="1"/>
</dbReference>
<dbReference type="SUPFAM" id="SSF52540">
    <property type="entry name" value="P-loop containing nucleoside triphosphate hydrolases"/>
    <property type="match status" value="1"/>
</dbReference>
<keyword evidence="4 7" id="KW-0812">Transmembrane</keyword>
<evidence type="ECO:0000313" key="9">
    <source>
        <dbReference type="Proteomes" id="UP000191153"/>
    </source>
</evidence>
<feature type="transmembrane region" description="Helical" evidence="7">
    <location>
        <begin position="68"/>
        <end position="87"/>
    </location>
</feature>
<name>A0A1T4QRA5_9FUSO</name>
<dbReference type="InterPro" id="IPR003688">
    <property type="entry name" value="TraG/VirD4"/>
</dbReference>
<dbReference type="RefSeq" id="WP_078694839.1">
    <property type="nucleotide sequence ID" value="NZ_FUWX01000029.1"/>
</dbReference>
<keyword evidence="3" id="KW-1003">Cell membrane</keyword>
<sequence length="582" mass="65822">MKRYTKKYLVIAAITILMMLLVTLYIGNMYIYYAAKEITIDDIKNPFFLIPYYDEYNSNMLINKAYRLMQGSALILIGIVLGIILKLQKDHSYGTARWGTLEDLDLLNVLKDKYTDGVILGLAKGIFKKYKIIDNSNTHIALIAPTRAGKGVGVIIPTLLNWRESSVTLDLKGENYAKTAGFRKKVLKHKILRFAPHDDENSCSYNPLAQIRLKTKYEYLDAQIIADILTDPGEKESKNHWITQATSLLVAIILHTCYEKAAKGEVATLGHVMDFFNDPSKPILARILDLIKFQHSQDSEFFYSLYDSEQMKGINEGTHPIVARTAAEIINKDPKESSGIISSCITAINLYKDPVLRKNTTKVDFKITDLMNDKTPVDLYIIIEAASISVLAPLVRILITQIIGILCPKMDNSDKIPHKDKMPHKYKMLLMLDEFPAFGKIPLIEKALAYMAGYGMKAVVIAQGINQLRQTYGDKNMILENCSTAVFYTPQATDKATAELISSLLGKRTIKIQNKSFKALKLDSSNISENRIARELLTAEEVMRYSDKHNLIFFKGNPTYRGLKITYYNNPHFIDKAKIKSN</sequence>
<reference evidence="8 9" key="1">
    <citation type="submission" date="2017-02" db="EMBL/GenBank/DDBJ databases">
        <authorList>
            <person name="Peterson S.W."/>
        </authorList>
    </citation>
    <scope>NUCLEOTIDE SEQUENCE [LARGE SCALE GENOMIC DNA]</scope>
    <source>
        <strain evidence="8 9">ATCC 700028</strain>
    </source>
</reference>